<dbReference type="OrthoDB" id="258935at2"/>
<dbReference type="Proteomes" id="UP000325286">
    <property type="component" value="Chromosome"/>
</dbReference>
<dbReference type="RefSeq" id="WP_084426959.1">
    <property type="nucleotide sequence ID" value="NZ_CP042914.1"/>
</dbReference>
<proteinExistence type="predicted"/>
<organism evidence="1 2">
    <name type="scientific">Roseimaritima ulvae</name>
    <dbReference type="NCBI Taxonomy" id="980254"/>
    <lineage>
        <taxon>Bacteria</taxon>
        <taxon>Pseudomonadati</taxon>
        <taxon>Planctomycetota</taxon>
        <taxon>Planctomycetia</taxon>
        <taxon>Pirellulales</taxon>
        <taxon>Pirellulaceae</taxon>
        <taxon>Roseimaritima</taxon>
    </lineage>
</organism>
<sequence length="378" mass="42638">MNEPDAQRLTFNTLGKYDWPTMPTDESLKRFGWRVWKYFENDERDPFIADDSLSWANKRRLDYIASPPACAPVTDEMEATFSEWVVDDHPARWLHLVVLPPGDRSGVLQTWAEEYGHPIVEPPPRSALLDRSADFSVPGDDSDSLIVIPRLDSWFLRHQDGLAHVRRLLEQLSVLRRHCLIGCNSWAWQFLNKAVHAGRLVPVGLVPNAFDAVRLEAWLMELAEHDGQSDHVFRLSADGSIIDFNFFAKLSARSLGIPWVAWQLWRRALRVGPGDDRPHQQKFPDEQTMWVSGLDDFALPRQSVNIALLTLHALLIHDSLTADELNLVTPTAEASNLLPSLVEAELVDCADGRYACVPAAYPVIRSALIAAGFPKDVL</sequence>
<evidence type="ECO:0000313" key="1">
    <source>
        <dbReference type="EMBL" id="QEG41831.1"/>
    </source>
</evidence>
<gene>
    <name evidence="1" type="ORF">UC8_38590</name>
</gene>
<accession>A0A5B9R5M6</accession>
<dbReference type="KEGG" id="rul:UC8_38590"/>
<protein>
    <submittedName>
        <fullName evidence="1">Uncharacterized protein</fullName>
    </submittedName>
</protein>
<dbReference type="AlphaFoldDB" id="A0A5B9R5M6"/>
<evidence type="ECO:0000313" key="2">
    <source>
        <dbReference type="Proteomes" id="UP000325286"/>
    </source>
</evidence>
<reference evidence="1 2" key="1">
    <citation type="submission" date="2019-08" db="EMBL/GenBank/DDBJ databases">
        <title>Deep-cultivation of Planctomycetes and their phenomic and genomic characterization uncovers novel biology.</title>
        <authorList>
            <person name="Wiegand S."/>
            <person name="Jogler M."/>
            <person name="Boedeker C."/>
            <person name="Pinto D."/>
            <person name="Vollmers J."/>
            <person name="Rivas-Marin E."/>
            <person name="Kohn T."/>
            <person name="Peeters S.H."/>
            <person name="Heuer A."/>
            <person name="Rast P."/>
            <person name="Oberbeckmann S."/>
            <person name="Bunk B."/>
            <person name="Jeske O."/>
            <person name="Meyerdierks A."/>
            <person name="Storesund J.E."/>
            <person name="Kallscheuer N."/>
            <person name="Luecker S."/>
            <person name="Lage O.M."/>
            <person name="Pohl T."/>
            <person name="Merkel B.J."/>
            <person name="Hornburger P."/>
            <person name="Mueller R.-W."/>
            <person name="Bruemmer F."/>
            <person name="Labrenz M."/>
            <person name="Spormann A.M."/>
            <person name="Op den Camp H."/>
            <person name="Overmann J."/>
            <person name="Amann R."/>
            <person name="Jetten M.S.M."/>
            <person name="Mascher T."/>
            <person name="Medema M.H."/>
            <person name="Devos D.P."/>
            <person name="Kaster A.-K."/>
            <person name="Ovreas L."/>
            <person name="Rohde M."/>
            <person name="Galperin M.Y."/>
            <person name="Jogler C."/>
        </authorList>
    </citation>
    <scope>NUCLEOTIDE SEQUENCE [LARGE SCALE GENOMIC DNA]</scope>
    <source>
        <strain evidence="1 2">UC8</strain>
    </source>
</reference>
<name>A0A5B9R5M6_9BACT</name>
<dbReference type="EMBL" id="CP042914">
    <property type="protein sequence ID" value="QEG41831.1"/>
    <property type="molecule type" value="Genomic_DNA"/>
</dbReference>
<keyword evidence="2" id="KW-1185">Reference proteome</keyword>